<dbReference type="SUPFAM" id="SSF52172">
    <property type="entry name" value="CheY-like"/>
    <property type="match status" value="1"/>
</dbReference>
<dbReference type="InterPro" id="IPR036890">
    <property type="entry name" value="HATPase_C_sf"/>
</dbReference>
<dbReference type="Pfam" id="PF00072">
    <property type="entry name" value="Response_reg"/>
    <property type="match status" value="1"/>
</dbReference>
<dbReference type="Pfam" id="PF02518">
    <property type="entry name" value="HATPase_c"/>
    <property type="match status" value="1"/>
</dbReference>
<name>A0ABV7MFX6_9PROT</name>
<dbReference type="InterPro" id="IPR003661">
    <property type="entry name" value="HisK_dim/P_dom"/>
</dbReference>
<keyword evidence="5" id="KW-0418">Kinase</keyword>
<dbReference type="CDD" id="cd17546">
    <property type="entry name" value="REC_hyHK_CKI1_RcsC-like"/>
    <property type="match status" value="1"/>
</dbReference>
<dbReference type="CDD" id="cd00082">
    <property type="entry name" value="HisKA"/>
    <property type="match status" value="1"/>
</dbReference>
<dbReference type="InterPro" id="IPR036097">
    <property type="entry name" value="HisK_dim/P_sf"/>
</dbReference>
<dbReference type="SMART" id="SM00388">
    <property type="entry name" value="HisKA"/>
    <property type="match status" value="1"/>
</dbReference>
<proteinExistence type="predicted"/>
<dbReference type="SUPFAM" id="SSF55874">
    <property type="entry name" value="ATPase domain of HSP90 chaperone/DNA topoisomerase II/histidine kinase"/>
    <property type="match status" value="1"/>
</dbReference>
<keyword evidence="4" id="KW-0808">Transferase</keyword>
<comment type="catalytic activity">
    <reaction evidence="1">
        <text>ATP + protein L-histidine = ADP + protein N-phospho-L-histidine.</text>
        <dbReference type="EC" id="2.7.13.3"/>
    </reaction>
</comment>
<dbReference type="GO" id="GO:0005524">
    <property type="term" value="F:ATP binding"/>
    <property type="evidence" value="ECO:0007669"/>
    <property type="project" value="UniProtKB-KW"/>
</dbReference>
<dbReference type="InterPro" id="IPR004358">
    <property type="entry name" value="Sig_transdc_His_kin-like_C"/>
</dbReference>
<dbReference type="Gene3D" id="3.40.50.2300">
    <property type="match status" value="1"/>
</dbReference>
<dbReference type="InterPro" id="IPR011006">
    <property type="entry name" value="CheY-like_superfamily"/>
</dbReference>
<accession>A0ABV7MFX6</accession>
<reference evidence="11" key="1">
    <citation type="journal article" date="2019" name="Int. J. Syst. Evol. Microbiol.">
        <title>The Global Catalogue of Microorganisms (GCM) 10K type strain sequencing project: providing services to taxonomists for standard genome sequencing and annotation.</title>
        <authorList>
            <consortium name="The Broad Institute Genomics Platform"/>
            <consortium name="The Broad Institute Genome Sequencing Center for Infectious Disease"/>
            <person name="Wu L."/>
            <person name="Ma J."/>
        </authorList>
    </citation>
    <scope>NUCLEOTIDE SEQUENCE [LARGE SCALE GENOMIC DNA]</scope>
    <source>
        <strain evidence="11">KCTC 22245</strain>
    </source>
</reference>
<evidence type="ECO:0000259" key="9">
    <source>
        <dbReference type="PROSITE" id="PS50110"/>
    </source>
</evidence>
<dbReference type="PRINTS" id="PR00344">
    <property type="entry name" value="BCTRLSENSOR"/>
</dbReference>
<keyword evidence="7" id="KW-1133">Transmembrane helix</keyword>
<dbReference type="EC" id="2.7.13.3" evidence="2"/>
<dbReference type="Gene3D" id="3.30.565.10">
    <property type="entry name" value="Histidine kinase-like ATPase, C-terminal domain"/>
    <property type="match status" value="1"/>
</dbReference>
<evidence type="ECO:0000313" key="10">
    <source>
        <dbReference type="EMBL" id="MFC3303732.1"/>
    </source>
</evidence>
<dbReference type="Gene3D" id="1.10.287.130">
    <property type="match status" value="1"/>
</dbReference>
<sequence>MGHEGDSWRRSIAWRYRAAVCAVALVVTAASFLQFRMITAERERAEFIALAAEQATLSQRIAFLAANLDPEASACTDPFLCAELLDAAERMERNHALLTGADPERHFARYVPAVAPIYASGSPTFASQVEAFAQSACRLARDALDEDTNRRELILNIRMSGSSTIMQTHALVVEVLEAEARRAIRVASYAGLSTWGLAIAILVVLSNKVFAPMVSRLAMALNQMVDARNDAIAAAEKAERANRARAEFLRSASHELKTPLNAIIGLSDVLREEKDGTDVLLSEVANASDHLLSTLNTMLDTHRLDEGELELADEPVHLAEHLKGVVEIPAPNVARKGLDFKVEIDVPDDLVTRGDANRLRQVCLNLLDNAVRFTKQGHVAFSARIENETSIVLVIEDTGIGISKARRSSVFTRYSSQPEHKSAVAGGIGLGLSLTKTLTELMGGEIALHTELGKGTRFDVRLPLNVGDTVHGASWCREANPLVLVVDDNTPNRLVVDAMMKMLGARGVMATNGREAVRAASEEAFDLILMDIAMPVMDGIAATRAIRAGEGPNRHTPIVAVTAHIAPEDVHGLIEEGFQAVIHKPVRKKRVADIFSQYLSATIPEDATARDAG</sequence>
<evidence type="ECO:0000313" key="11">
    <source>
        <dbReference type="Proteomes" id="UP001595607"/>
    </source>
</evidence>
<keyword evidence="10" id="KW-0067">ATP-binding</keyword>
<keyword evidence="3 6" id="KW-0597">Phosphoprotein</keyword>
<dbReference type="PROSITE" id="PS50110">
    <property type="entry name" value="RESPONSE_REGULATORY"/>
    <property type="match status" value="1"/>
</dbReference>
<dbReference type="InterPro" id="IPR005467">
    <property type="entry name" value="His_kinase_dom"/>
</dbReference>
<dbReference type="EMBL" id="JBHRVA010000003">
    <property type="protein sequence ID" value="MFC3303732.1"/>
    <property type="molecule type" value="Genomic_DNA"/>
</dbReference>
<dbReference type="InterPro" id="IPR003594">
    <property type="entry name" value="HATPase_dom"/>
</dbReference>
<dbReference type="SMART" id="SM00448">
    <property type="entry name" value="REC"/>
    <property type="match status" value="1"/>
</dbReference>
<evidence type="ECO:0000256" key="6">
    <source>
        <dbReference type="PROSITE-ProRule" id="PRU00169"/>
    </source>
</evidence>
<evidence type="ECO:0000256" key="1">
    <source>
        <dbReference type="ARBA" id="ARBA00000085"/>
    </source>
</evidence>
<dbReference type="PROSITE" id="PS50109">
    <property type="entry name" value="HIS_KIN"/>
    <property type="match status" value="1"/>
</dbReference>
<evidence type="ECO:0000256" key="3">
    <source>
        <dbReference type="ARBA" id="ARBA00022553"/>
    </source>
</evidence>
<dbReference type="SMART" id="SM00387">
    <property type="entry name" value="HATPase_c"/>
    <property type="match status" value="1"/>
</dbReference>
<feature type="domain" description="Histidine kinase" evidence="8">
    <location>
        <begin position="251"/>
        <end position="466"/>
    </location>
</feature>
<evidence type="ECO:0000259" key="8">
    <source>
        <dbReference type="PROSITE" id="PS50109"/>
    </source>
</evidence>
<evidence type="ECO:0000256" key="7">
    <source>
        <dbReference type="SAM" id="Phobius"/>
    </source>
</evidence>
<keyword evidence="7" id="KW-0472">Membrane</keyword>
<evidence type="ECO:0000256" key="2">
    <source>
        <dbReference type="ARBA" id="ARBA00012438"/>
    </source>
</evidence>
<dbReference type="SUPFAM" id="SSF47384">
    <property type="entry name" value="Homodimeric domain of signal transducing histidine kinase"/>
    <property type="match status" value="1"/>
</dbReference>
<dbReference type="Proteomes" id="UP001595607">
    <property type="component" value="Unassembled WGS sequence"/>
</dbReference>
<feature type="transmembrane region" description="Helical" evidence="7">
    <location>
        <begin position="16"/>
        <end position="35"/>
    </location>
</feature>
<evidence type="ECO:0000256" key="4">
    <source>
        <dbReference type="ARBA" id="ARBA00022679"/>
    </source>
</evidence>
<keyword evidence="11" id="KW-1185">Reference proteome</keyword>
<dbReference type="PANTHER" id="PTHR43047">
    <property type="entry name" value="TWO-COMPONENT HISTIDINE PROTEIN KINASE"/>
    <property type="match status" value="1"/>
</dbReference>
<feature type="modified residue" description="4-aspartylphosphate" evidence="6">
    <location>
        <position position="531"/>
    </location>
</feature>
<dbReference type="InterPro" id="IPR001789">
    <property type="entry name" value="Sig_transdc_resp-reg_receiver"/>
</dbReference>
<dbReference type="Pfam" id="PF00512">
    <property type="entry name" value="HisKA"/>
    <property type="match status" value="1"/>
</dbReference>
<keyword evidence="7" id="KW-0812">Transmembrane</keyword>
<evidence type="ECO:0000256" key="5">
    <source>
        <dbReference type="ARBA" id="ARBA00022777"/>
    </source>
</evidence>
<gene>
    <name evidence="10" type="ORF">ACFONP_13445</name>
</gene>
<keyword evidence="10" id="KW-0547">Nucleotide-binding</keyword>
<comment type="caution">
    <text evidence="10">The sequence shown here is derived from an EMBL/GenBank/DDBJ whole genome shotgun (WGS) entry which is preliminary data.</text>
</comment>
<dbReference type="RefSeq" id="WP_189576553.1">
    <property type="nucleotide sequence ID" value="NZ_BMXU01000002.1"/>
</dbReference>
<feature type="domain" description="Response regulatory" evidence="9">
    <location>
        <begin position="482"/>
        <end position="599"/>
    </location>
</feature>
<protein>
    <recommendedName>
        <fullName evidence="2">histidine kinase</fullName>
        <ecNumber evidence="2">2.7.13.3</ecNumber>
    </recommendedName>
</protein>
<organism evidence="10 11">
    <name type="scientific">Parvularcula lutaonensis</name>
    <dbReference type="NCBI Taxonomy" id="491923"/>
    <lineage>
        <taxon>Bacteria</taxon>
        <taxon>Pseudomonadati</taxon>
        <taxon>Pseudomonadota</taxon>
        <taxon>Alphaproteobacteria</taxon>
        <taxon>Parvularculales</taxon>
        <taxon>Parvularculaceae</taxon>
        <taxon>Parvularcula</taxon>
    </lineage>
</organism>